<feature type="transmembrane region" description="Helical" evidence="6">
    <location>
        <begin position="595"/>
        <end position="616"/>
    </location>
</feature>
<keyword evidence="3 6" id="KW-0812">Transmembrane</keyword>
<dbReference type="Proteomes" id="UP000197666">
    <property type="component" value="Unassembled WGS sequence"/>
</dbReference>
<feature type="transmembrane region" description="Helical" evidence="6">
    <location>
        <begin position="567"/>
        <end position="589"/>
    </location>
</feature>
<dbReference type="GO" id="GO:0016020">
    <property type="term" value="C:membrane"/>
    <property type="evidence" value="ECO:0007669"/>
    <property type="project" value="UniProtKB-SubCell"/>
</dbReference>
<feature type="domain" description="Amino acid transporter transmembrane" evidence="7">
    <location>
        <begin position="257"/>
        <end position="653"/>
    </location>
</feature>
<feature type="transmembrane region" description="Helical" evidence="6">
    <location>
        <begin position="523"/>
        <end position="546"/>
    </location>
</feature>
<dbReference type="InterPro" id="IPR013057">
    <property type="entry name" value="AA_transpt_TM"/>
</dbReference>
<comment type="subcellular location">
    <subcellularLocation>
        <location evidence="1">Membrane</location>
        <topology evidence="1">Multi-pass membrane protein</topology>
    </subcellularLocation>
</comment>
<dbReference type="VEuPathDB" id="FungiDB:An09g03660"/>
<gene>
    <name evidence="8" type="ORF">CAN33_0024365</name>
</gene>
<dbReference type="Pfam" id="PF01490">
    <property type="entry name" value="Aa_trans"/>
    <property type="match status" value="1"/>
</dbReference>
<keyword evidence="5 6" id="KW-0472">Membrane</keyword>
<protein>
    <submittedName>
        <fullName evidence="8">Chitin synthase B</fullName>
    </submittedName>
</protein>
<feature type="transmembrane region" description="Helical" evidence="6">
    <location>
        <begin position="12"/>
        <end position="33"/>
    </location>
</feature>
<dbReference type="AlphaFoldDB" id="A0A505I0K5"/>
<dbReference type="PANTHER" id="PTHR22950:SF8">
    <property type="entry name" value="AMINO ACID TRANSPORTER (EUROFUNG)"/>
    <property type="match status" value="1"/>
</dbReference>
<dbReference type="VEuPathDB" id="FungiDB:M747DRAFT_311436"/>
<feature type="transmembrane region" description="Helical" evidence="6">
    <location>
        <begin position="436"/>
        <end position="460"/>
    </location>
</feature>
<dbReference type="GO" id="GO:0015179">
    <property type="term" value="F:L-amino acid transmembrane transporter activity"/>
    <property type="evidence" value="ECO:0007669"/>
    <property type="project" value="TreeGrafter"/>
</dbReference>
<evidence type="ECO:0000256" key="3">
    <source>
        <dbReference type="ARBA" id="ARBA00022692"/>
    </source>
</evidence>
<feature type="transmembrane region" description="Helical" evidence="6">
    <location>
        <begin position="263"/>
        <end position="283"/>
    </location>
</feature>
<evidence type="ECO:0000256" key="1">
    <source>
        <dbReference type="ARBA" id="ARBA00004141"/>
    </source>
</evidence>
<evidence type="ECO:0000256" key="2">
    <source>
        <dbReference type="ARBA" id="ARBA00008066"/>
    </source>
</evidence>
<dbReference type="VEuPathDB" id="FungiDB:ASPNIDRAFT2_1099208"/>
<dbReference type="VEuPathDB" id="FungiDB:M747DRAFT_267176"/>
<evidence type="ECO:0000313" key="9">
    <source>
        <dbReference type="Proteomes" id="UP000197666"/>
    </source>
</evidence>
<dbReference type="VEuPathDB" id="FungiDB:ATCC64974_10070"/>
<keyword evidence="4 6" id="KW-1133">Transmembrane helix</keyword>
<feature type="transmembrane region" description="Helical" evidence="6">
    <location>
        <begin position="628"/>
        <end position="653"/>
    </location>
</feature>
<comment type="similarity">
    <text evidence="2">Belongs to the amino acid/polyamine transporter 2 family.</text>
</comment>
<dbReference type="EMBL" id="NKJJ02000005">
    <property type="protein sequence ID" value="TPR06796.1"/>
    <property type="molecule type" value="Genomic_DNA"/>
</dbReference>
<evidence type="ECO:0000259" key="7">
    <source>
        <dbReference type="Pfam" id="PF01490"/>
    </source>
</evidence>
<accession>A0A505I0K5</accession>
<feature type="transmembrane region" description="Helical" evidence="6">
    <location>
        <begin position="394"/>
        <end position="416"/>
    </location>
</feature>
<name>A0A505I0K5_ASPNG</name>
<proteinExistence type="inferred from homology"/>
<evidence type="ECO:0000256" key="4">
    <source>
        <dbReference type="ARBA" id="ARBA00022989"/>
    </source>
</evidence>
<sequence>MDTHLAEWNETFSLISLSFSNLAAISIQIYLHFPVQAVRDTFWDGGLLQLCRLKSLRGMKLSIFVSDPAWQTTRDPVAFFTYAAGSLPDFMDETTDRNKQLPSLLPSSLPPHQTPQHICFHCARDKLRDQVQQDTSISQEWASPDSYHSGRLFFRFAPNVFPLYVRSLIHTLPSRWPHRTHADIRREDRLHTNKTDYAYVYLDDGSDPDHSRYPIFGFQFNPNLEQQHNEDEGLPKSPDLSDPETQYILEGNARFRRLGWKRLTVISIVEAIALGSLGLPSAFATLGMVAGVILTIGIGLVAMYAGYNIGQVKLKYPEVGHYADVGQLLLGNIGGKIFVGSFVALLVFVIGSHCLTGAIAFQTITESSVCSVVFSVVSAAILMILAIPPSFAEIAILGYIDFASIILAIGITMIATGIQSSNSSGTFSADHIPWSAWPMAGITFSQAIVATNNIVFAYSFAGCLPSFMEDMHTPEDYVKTLWWLGGIQIVIYTLTGSLIYAFVGQGVESPALLSAGPVISRVVFGIALPVIFISGSINVTVVCRYIHGKFYHDSAARFINTRKGWMTWLALISLITALAWVIAEAIPIFSELLSIISALFVSGLSFYIPPVMWFVLLRDGAWYEKHNLKPAICNLVVFIVGVIVFGCGTYSSIAELVGGFPADMENLMLT</sequence>
<dbReference type="PANTHER" id="PTHR22950">
    <property type="entry name" value="AMINO ACID TRANSPORTER"/>
    <property type="match status" value="1"/>
</dbReference>
<evidence type="ECO:0000256" key="5">
    <source>
        <dbReference type="ARBA" id="ARBA00023136"/>
    </source>
</evidence>
<dbReference type="VEuPathDB" id="FungiDB:ASPNIDRAFT2_1141682"/>
<comment type="caution">
    <text evidence="8">The sequence shown here is derived from an EMBL/GenBank/DDBJ whole genome shotgun (WGS) entry which is preliminary data.</text>
</comment>
<dbReference type="VEuPathDB" id="FungiDB:An14g04520"/>
<organism evidence="8 9">
    <name type="scientific">Aspergillus niger</name>
    <dbReference type="NCBI Taxonomy" id="5061"/>
    <lineage>
        <taxon>Eukaryota</taxon>
        <taxon>Fungi</taxon>
        <taxon>Dikarya</taxon>
        <taxon>Ascomycota</taxon>
        <taxon>Pezizomycotina</taxon>
        <taxon>Eurotiomycetes</taxon>
        <taxon>Eurotiomycetidae</taxon>
        <taxon>Eurotiales</taxon>
        <taxon>Aspergillaceae</taxon>
        <taxon>Aspergillus</taxon>
        <taxon>Aspergillus subgen. Circumdati</taxon>
    </lineage>
</organism>
<feature type="transmembrane region" description="Helical" evidence="6">
    <location>
        <begin position="337"/>
        <end position="361"/>
    </location>
</feature>
<evidence type="ECO:0000313" key="8">
    <source>
        <dbReference type="EMBL" id="TPR06796.1"/>
    </source>
</evidence>
<reference evidence="9" key="1">
    <citation type="submission" date="2018-10" db="EMBL/GenBank/DDBJ databases">
        <title>FDA dAtabase for Regulatory Grade micrObial Sequences (FDA-ARGOS): Supporting development and validation of Infectious Disease Dx tests.</title>
        <authorList>
            <person name="Kerrigan L."/>
            <person name="Tallon L."/>
            <person name="Sadzewicz L."/>
            <person name="Sengamalay N."/>
            <person name="Ott S."/>
            <person name="Godinez A."/>
            <person name="Nagaraj S."/>
            <person name="Vavikolanu K."/>
            <person name="Nadendla S."/>
            <person name="George J."/>
            <person name="Sichtig H."/>
        </authorList>
    </citation>
    <scope>NUCLEOTIDE SEQUENCE [LARGE SCALE GENOMIC DNA]</scope>
    <source>
        <strain evidence="9">FDAARGOS_311</strain>
    </source>
</reference>
<feature type="transmembrane region" description="Helical" evidence="6">
    <location>
        <begin position="481"/>
        <end position="503"/>
    </location>
</feature>
<feature type="transmembrane region" description="Helical" evidence="6">
    <location>
        <begin position="289"/>
        <end position="307"/>
    </location>
</feature>
<feature type="transmembrane region" description="Helical" evidence="6">
    <location>
        <begin position="367"/>
        <end position="387"/>
    </location>
</feature>
<dbReference type="VEuPathDB" id="FungiDB:ATCC64974_3820"/>
<evidence type="ECO:0000256" key="6">
    <source>
        <dbReference type="SAM" id="Phobius"/>
    </source>
</evidence>